<feature type="transmembrane region" description="Helical" evidence="1">
    <location>
        <begin position="7"/>
        <end position="28"/>
    </location>
</feature>
<keyword evidence="3" id="KW-1185">Reference proteome</keyword>
<evidence type="ECO:0000313" key="2">
    <source>
        <dbReference type="EMBL" id="RGR73553.1"/>
    </source>
</evidence>
<dbReference type="RefSeq" id="WP_117895118.1">
    <property type="nucleotide sequence ID" value="NZ_CABJCV010000011.1"/>
</dbReference>
<dbReference type="GeneID" id="83015736"/>
<dbReference type="AlphaFoldDB" id="A0A412FZD4"/>
<reference evidence="2 3" key="1">
    <citation type="submission" date="2018-08" db="EMBL/GenBank/DDBJ databases">
        <title>A genome reference for cultivated species of the human gut microbiota.</title>
        <authorList>
            <person name="Zou Y."/>
            <person name="Xue W."/>
            <person name="Luo G."/>
        </authorList>
    </citation>
    <scope>NUCLEOTIDE SEQUENCE [LARGE SCALE GENOMIC DNA]</scope>
    <source>
        <strain evidence="2 3">AF24-29</strain>
    </source>
</reference>
<organism evidence="2 3">
    <name type="scientific">Holdemania filiformis</name>
    <dbReference type="NCBI Taxonomy" id="61171"/>
    <lineage>
        <taxon>Bacteria</taxon>
        <taxon>Bacillati</taxon>
        <taxon>Bacillota</taxon>
        <taxon>Erysipelotrichia</taxon>
        <taxon>Erysipelotrichales</taxon>
        <taxon>Erysipelotrichaceae</taxon>
        <taxon>Holdemania</taxon>
    </lineage>
</organism>
<keyword evidence="1" id="KW-0472">Membrane</keyword>
<dbReference type="Proteomes" id="UP000284178">
    <property type="component" value="Unassembled WGS sequence"/>
</dbReference>
<evidence type="ECO:0000256" key="1">
    <source>
        <dbReference type="SAM" id="Phobius"/>
    </source>
</evidence>
<proteinExistence type="predicted"/>
<accession>A0A412FZD4</accession>
<feature type="transmembrane region" description="Helical" evidence="1">
    <location>
        <begin position="48"/>
        <end position="69"/>
    </location>
</feature>
<dbReference type="EMBL" id="QRUP01000011">
    <property type="protein sequence ID" value="RGR73553.1"/>
    <property type="molecule type" value="Genomic_DNA"/>
</dbReference>
<comment type="caution">
    <text evidence="2">The sequence shown here is derived from an EMBL/GenBank/DDBJ whole genome shotgun (WGS) entry which is preliminary data.</text>
</comment>
<gene>
    <name evidence="2" type="ORF">DWY25_10015</name>
</gene>
<name>A0A412FZD4_9FIRM</name>
<evidence type="ECO:0000313" key="3">
    <source>
        <dbReference type="Proteomes" id="UP000284178"/>
    </source>
</evidence>
<keyword evidence="1" id="KW-1133">Transmembrane helix</keyword>
<keyword evidence="1" id="KW-0812">Transmembrane</keyword>
<sequence>MKKLYGFLRILLWCFIGVFLGSSLFQYLDYKAHPGLYEMQSAPWYTAIQIRGLFTVVLVVIILAAMVVIRKKMK</sequence>
<protein>
    <recommendedName>
        <fullName evidence="4">DUF3955 domain-containing protein</fullName>
    </recommendedName>
</protein>
<evidence type="ECO:0008006" key="4">
    <source>
        <dbReference type="Google" id="ProtNLM"/>
    </source>
</evidence>